<proteinExistence type="predicted"/>
<protein>
    <submittedName>
        <fullName evidence="3">Stage II sporulation protein P</fullName>
    </submittedName>
</protein>
<feature type="compositionally biased region" description="Basic residues" evidence="1">
    <location>
        <begin position="142"/>
        <end position="153"/>
    </location>
</feature>
<dbReference type="Pfam" id="PF07454">
    <property type="entry name" value="SpoIIP"/>
    <property type="match status" value="1"/>
</dbReference>
<feature type="compositionally biased region" description="Basic and acidic residues" evidence="1">
    <location>
        <begin position="154"/>
        <end position="163"/>
    </location>
</feature>
<reference evidence="3 4" key="1">
    <citation type="submission" date="2021-10" db="EMBL/GenBank/DDBJ databases">
        <title>Anaerobic single-cell dispensing facilitates the cultivation of human gut bacteria.</title>
        <authorList>
            <person name="Afrizal A."/>
        </authorList>
    </citation>
    <scope>NUCLEOTIDE SEQUENCE [LARGE SCALE GENOMIC DNA]</scope>
    <source>
        <strain evidence="3 4">CLA-AA-H246</strain>
    </source>
</reference>
<dbReference type="Proteomes" id="UP001299235">
    <property type="component" value="Unassembled WGS sequence"/>
</dbReference>
<keyword evidence="4" id="KW-1185">Reference proteome</keyword>
<feature type="compositionally biased region" description="Polar residues" evidence="1">
    <location>
        <begin position="109"/>
        <end position="122"/>
    </location>
</feature>
<evidence type="ECO:0000256" key="1">
    <source>
        <dbReference type="SAM" id="MobiDB-lite"/>
    </source>
</evidence>
<dbReference type="InterPro" id="IPR010897">
    <property type="entry name" value="Spore_II_P"/>
</dbReference>
<keyword evidence="2" id="KW-1133">Transmembrane helix</keyword>
<keyword evidence="2" id="KW-0812">Transmembrane</keyword>
<evidence type="ECO:0000256" key="2">
    <source>
        <dbReference type="SAM" id="Phobius"/>
    </source>
</evidence>
<name>A0ABS8EVX8_9FIRM</name>
<keyword evidence="2" id="KW-0472">Membrane</keyword>
<dbReference type="NCBIfam" id="TIGR02867">
    <property type="entry name" value="spore_II_P"/>
    <property type="match status" value="1"/>
</dbReference>
<dbReference type="EMBL" id="JAJEQE010000026">
    <property type="protein sequence ID" value="MCC2149330.1"/>
    <property type="molecule type" value="Genomic_DNA"/>
</dbReference>
<feature type="compositionally biased region" description="Basic and acidic residues" evidence="1">
    <location>
        <begin position="93"/>
        <end position="108"/>
    </location>
</feature>
<gene>
    <name evidence="3" type="ORF">LKD42_08690</name>
</gene>
<evidence type="ECO:0000313" key="4">
    <source>
        <dbReference type="Proteomes" id="UP001299235"/>
    </source>
</evidence>
<sequence>MKRFKNWIHGSLWAVIFGLGLYVLVKGVSIAGGGKNLTRKTAQLYAPVFTLAPVKGTENQSWLSLLTKEVVPLLTYWESKESYFLSEEPQLTVREETEKNPESEKTQETQKSSEVQNTQDQMPQKAEAESMEETEKTVIQKAVKKKKRKKNKKAQTEETKEQQETVNMEELQDFQTLVGNYYTVDASTTADPEQINAEKLAGQDLRIKKDASVPQILIYHTHSQEAFADSEEGNISDTIVGMGNYLTELLENKYGYNVIHNTSVFDMIDGVLDRNTAYNLAETEISSILAANPTVEVVIDLHRDGLDGEKLVTQIDGKQVAKIMFFNGLSRTARNGNVDYLPNPYIEENLAFSFQLQIKAQEYYPGFTRHIYLQSLRYNLHLKPRALLIEAGSQLNTVEEEKNAMEPLADILDRVLAGR</sequence>
<organism evidence="3 4">
    <name type="scientific">Hominisplanchenecus faecis</name>
    <dbReference type="NCBI Taxonomy" id="2885351"/>
    <lineage>
        <taxon>Bacteria</taxon>
        <taxon>Bacillati</taxon>
        <taxon>Bacillota</taxon>
        <taxon>Clostridia</taxon>
        <taxon>Lachnospirales</taxon>
        <taxon>Lachnospiraceae</taxon>
        <taxon>Hominisplanchenecus</taxon>
    </lineage>
</organism>
<accession>A0ABS8EVX8</accession>
<comment type="caution">
    <text evidence="3">The sequence shown here is derived from an EMBL/GenBank/DDBJ whole genome shotgun (WGS) entry which is preliminary data.</text>
</comment>
<dbReference type="RefSeq" id="WP_022118842.1">
    <property type="nucleotide sequence ID" value="NZ_JAJEQE010000026.1"/>
</dbReference>
<feature type="transmembrane region" description="Helical" evidence="2">
    <location>
        <begin position="12"/>
        <end position="34"/>
    </location>
</feature>
<evidence type="ECO:0000313" key="3">
    <source>
        <dbReference type="EMBL" id="MCC2149330.1"/>
    </source>
</evidence>
<feature type="region of interest" description="Disordered" evidence="1">
    <location>
        <begin position="88"/>
        <end position="166"/>
    </location>
</feature>